<reference evidence="1" key="2">
    <citation type="submission" date="2022-01" db="EMBL/GenBank/DDBJ databases">
        <authorList>
            <person name="Yamashiro T."/>
            <person name="Shiraishi A."/>
            <person name="Satake H."/>
            <person name="Nakayama K."/>
        </authorList>
    </citation>
    <scope>NUCLEOTIDE SEQUENCE</scope>
</reference>
<accession>A0ABQ5IZN0</accession>
<evidence type="ECO:0000313" key="1">
    <source>
        <dbReference type="EMBL" id="GJU05693.1"/>
    </source>
</evidence>
<keyword evidence="2" id="KW-1185">Reference proteome</keyword>
<evidence type="ECO:0000313" key="2">
    <source>
        <dbReference type="Proteomes" id="UP001151760"/>
    </source>
</evidence>
<gene>
    <name evidence="1" type="ORF">Tco_1122123</name>
</gene>
<reference evidence="1" key="1">
    <citation type="journal article" date="2022" name="Int. J. Mol. Sci.">
        <title>Draft Genome of Tanacetum Coccineum: Genomic Comparison of Closely Related Tanacetum-Family Plants.</title>
        <authorList>
            <person name="Yamashiro T."/>
            <person name="Shiraishi A."/>
            <person name="Nakayama K."/>
            <person name="Satake H."/>
        </authorList>
    </citation>
    <scope>NUCLEOTIDE SEQUENCE</scope>
</reference>
<name>A0ABQ5IZN0_9ASTR</name>
<sequence>MEKELTEQQKQRKAQVQFEAQHYTEEYGMPLELSLKLCRIDTRMLGKEFARRRLWQKDGRISKSEKRSSLQNTTNIFINVKYPSSS</sequence>
<protein>
    <submittedName>
        <fullName evidence="1">Uncharacterized protein</fullName>
    </submittedName>
</protein>
<dbReference type="Proteomes" id="UP001151760">
    <property type="component" value="Unassembled WGS sequence"/>
</dbReference>
<organism evidence="1 2">
    <name type="scientific">Tanacetum coccineum</name>
    <dbReference type="NCBI Taxonomy" id="301880"/>
    <lineage>
        <taxon>Eukaryota</taxon>
        <taxon>Viridiplantae</taxon>
        <taxon>Streptophyta</taxon>
        <taxon>Embryophyta</taxon>
        <taxon>Tracheophyta</taxon>
        <taxon>Spermatophyta</taxon>
        <taxon>Magnoliopsida</taxon>
        <taxon>eudicotyledons</taxon>
        <taxon>Gunneridae</taxon>
        <taxon>Pentapetalae</taxon>
        <taxon>asterids</taxon>
        <taxon>campanulids</taxon>
        <taxon>Asterales</taxon>
        <taxon>Asteraceae</taxon>
        <taxon>Asteroideae</taxon>
        <taxon>Anthemideae</taxon>
        <taxon>Anthemidinae</taxon>
        <taxon>Tanacetum</taxon>
    </lineage>
</organism>
<dbReference type="EMBL" id="BQNB010021369">
    <property type="protein sequence ID" value="GJU05693.1"/>
    <property type="molecule type" value="Genomic_DNA"/>
</dbReference>
<comment type="caution">
    <text evidence="1">The sequence shown here is derived from an EMBL/GenBank/DDBJ whole genome shotgun (WGS) entry which is preliminary data.</text>
</comment>
<proteinExistence type="predicted"/>